<dbReference type="Pfam" id="PF08284">
    <property type="entry name" value="RVP_2"/>
    <property type="match status" value="1"/>
</dbReference>
<organism evidence="1 2">
    <name type="scientific">Vigna mungo</name>
    <name type="common">Black gram</name>
    <name type="synonym">Phaseolus mungo</name>
    <dbReference type="NCBI Taxonomy" id="3915"/>
    <lineage>
        <taxon>Eukaryota</taxon>
        <taxon>Viridiplantae</taxon>
        <taxon>Streptophyta</taxon>
        <taxon>Embryophyta</taxon>
        <taxon>Tracheophyta</taxon>
        <taxon>Spermatophyta</taxon>
        <taxon>Magnoliopsida</taxon>
        <taxon>eudicotyledons</taxon>
        <taxon>Gunneridae</taxon>
        <taxon>Pentapetalae</taxon>
        <taxon>rosids</taxon>
        <taxon>fabids</taxon>
        <taxon>Fabales</taxon>
        <taxon>Fabaceae</taxon>
        <taxon>Papilionoideae</taxon>
        <taxon>50 kb inversion clade</taxon>
        <taxon>NPAAA clade</taxon>
        <taxon>indigoferoid/millettioid clade</taxon>
        <taxon>Phaseoleae</taxon>
        <taxon>Vigna</taxon>
    </lineage>
</organism>
<reference evidence="1 2" key="1">
    <citation type="journal article" date="2023" name="Life. Sci Alliance">
        <title>Evolutionary insights into 3D genome organization and epigenetic landscape of Vigna mungo.</title>
        <authorList>
            <person name="Junaid A."/>
            <person name="Singh B."/>
            <person name="Bhatia S."/>
        </authorList>
    </citation>
    <scope>NUCLEOTIDE SEQUENCE [LARGE SCALE GENOMIC DNA]</scope>
    <source>
        <strain evidence="1">Urdbean</strain>
    </source>
</reference>
<dbReference type="Gene3D" id="2.40.70.10">
    <property type="entry name" value="Acid Proteases"/>
    <property type="match status" value="1"/>
</dbReference>
<dbReference type="EMBL" id="CP144699">
    <property type="protein sequence ID" value="WVZ18555.1"/>
    <property type="molecule type" value="Genomic_DNA"/>
</dbReference>
<name>A0AAQ3NYW3_VIGMU</name>
<sequence length="209" mass="22491">MSGAEAEKSGNLILDVCSLFGKNVLVLFDSGATHSFVSLLCVEKLGLSLFDLGCELVVSTPTSGQVSISSVCVGCPIEVAGRKTKVNLVCLPLEGLDVILGMDWLVDNHVLIDCRRHEVVFQEPKGVEIPTSGEVLHDLKDGAVCFAVMVKEQKKSTNEQISGIPVVEEYVDVFPEEIPGLPPSREVDFTIDDAESRTRVNGSLPYGSN</sequence>
<dbReference type="InterPro" id="IPR032567">
    <property type="entry name" value="RTL1-rel"/>
</dbReference>
<dbReference type="InterPro" id="IPR021109">
    <property type="entry name" value="Peptidase_aspartic_dom_sf"/>
</dbReference>
<protein>
    <submittedName>
        <fullName evidence="1">Uncharacterized protein</fullName>
    </submittedName>
</protein>
<dbReference type="PANTHER" id="PTHR15503">
    <property type="entry name" value="LDOC1 RELATED"/>
    <property type="match status" value="1"/>
</dbReference>
<dbReference type="CDD" id="cd00303">
    <property type="entry name" value="retropepsin_like"/>
    <property type="match status" value="1"/>
</dbReference>
<accession>A0AAQ3NYW3</accession>
<keyword evidence="2" id="KW-1185">Reference proteome</keyword>
<proteinExistence type="predicted"/>
<evidence type="ECO:0000313" key="1">
    <source>
        <dbReference type="EMBL" id="WVZ18555.1"/>
    </source>
</evidence>
<gene>
    <name evidence="1" type="ORF">V8G54_005877</name>
</gene>
<evidence type="ECO:0000313" key="2">
    <source>
        <dbReference type="Proteomes" id="UP001374535"/>
    </source>
</evidence>
<dbReference type="SUPFAM" id="SSF50630">
    <property type="entry name" value="Acid proteases"/>
    <property type="match status" value="1"/>
</dbReference>
<dbReference type="AlphaFoldDB" id="A0AAQ3NYW3"/>
<dbReference type="PANTHER" id="PTHR15503:SF45">
    <property type="entry name" value="RNA-DIRECTED DNA POLYMERASE HOMOLOG"/>
    <property type="match status" value="1"/>
</dbReference>
<dbReference type="Proteomes" id="UP001374535">
    <property type="component" value="Chromosome 2"/>
</dbReference>